<name>A0A1W1EB21_9ZZZZ</name>
<dbReference type="SUPFAM" id="SSF53335">
    <property type="entry name" value="S-adenosyl-L-methionine-dependent methyltransferases"/>
    <property type="match status" value="1"/>
</dbReference>
<dbReference type="InterPro" id="IPR029063">
    <property type="entry name" value="SAM-dependent_MTases_sf"/>
</dbReference>
<dbReference type="AlphaFoldDB" id="A0A1W1EB21"/>
<dbReference type="EMBL" id="FPIB01000028">
    <property type="protein sequence ID" value="SFV91128.1"/>
    <property type="molecule type" value="Genomic_DNA"/>
</dbReference>
<gene>
    <name evidence="2" type="ORF">MNB_SV-4-180</name>
</gene>
<dbReference type="Pfam" id="PF13649">
    <property type="entry name" value="Methyltransf_25"/>
    <property type="match status" value="1"/>
</dbReference>
<keyword evidence="2" id="KW-0489">Methyltransferase</keyword>
<reference evidence="2" key="1">
    <citation type="submission" date="2016-10" db="EMBL/GenBank/DDBJ databases">
        <authorList>
            <person name="de Groot N.N."/>
        </authorList>
    </citation>
    <scope>NUCLEOTIDE SEQUENCE</scope>
</reference>
<organism evidence="2">
    <name type="scientific">hydrothermal vent metagenome</name>
    <dbReference type="NCBI Taxonomy" id="652676"/>
    <lineage>
        <taxon>unclassified sequences</taxon>
        <taxon>metagenomes</taxon>
        <taxon>ecological metagenomes</taxon>
    </lineage>
</organism>
<dbReference type="Gene3D" id="3.40.50.150">
    <property type="entry name" value="Vaccinia Virus protein VP39"/>
    <property type="match status" value="1"/>
</dbReference>
<dbReference type="CDD" id="cd02440">
    <property type="entry name" value="AdoMet_MTases"/>
    <property type="match status" value="1"/>
</dbReference>
<dbReference type="GO" id="GO:0008168">
    <property type="term" value="F:methyltransferase activity"/>
    <property type="evidence" value="ECO:0007669"/>
    <property type="project" value="UniProtKB-KW"/>
</dbReference>
<evidence type="ECO:0000313" key="2">
    <source>
        <dbReference type="EMBL" id="SFV91128.1"/>
    </source>
</evidence>
<accession>A0A1W1EB21</accession>
<proteinExistence type="predicted"/>
<dbReference type="InterPro" id="IPR041698">
    <property type="entry name" value="Methyltransf_25"/>
</dbReference>
<protein>
    <submittedName>
        <fullName evidence="2">Putative SAM-dependent methyltransferase Bucepa02006346</fullName>
    </submittedName>
</protein>
<evidence type="ECO:0000259" key="1">
    <source>
        <dbReference type="Pfam" id="PF13649"/>
    </source>
</evidence>
<keyword evidence="2" id="KW-0808">Transferase</keyword>
<dbReference type="GO" id="GO:0032259">
    <property type="term" value="P:methylation"/>
    <property type="evidence" value="ECO:0007669"/>
    <property type="project" value="UniProtKB-KW"/>
</dbReference>
<feature type="domain" description="Methyltransferase" evidence="1">
    <location>
        <begin position="42"/>
        <end position="125"/>
    </location>
</feature>
<sequence>MAEKDRLKWDKKYRQKPTLLKTRPPSPLLVKHLSSLNGACAIDLACGSGRHTLYLLEHGFCVDAVDISSVALQTLASKTKGKEVTLLREDLDTFTPQMHRYDLAVMSNYLDRALIRRTIATLKPGALFFIETYMDHPENEKKDSNPDFLLAPNELPGFFDDGFEILAYGEYPNESYELYRMYKQGIIAKKHV</sequence>